<dbReference type="GO" id="GO:0006437">
    <property type="term" value="P:tyrosyl-tRNA aminoacylation"/>
    <property type="evidence" value="ECO:0007669"/>
    <property type="project" value="TreeGrafter"/>
</dbReference>
<dbReference type="STRING" id="414004.CENSYa_1428"/>
<dbReference type="KEGG" id="csy:CENSYa_1428"/>
<keyword evidence="12" id="KW-1185">Reference proteome</keyword>
<dbReference type="EC" id="6.1.1.1" evidence="1"/>
<dbReference type="EMBL" id="DP000238">
    <property type="protein sequence ID" value="ABK78050.1"/>
    <property type="molecule type" value="Genomic_DNA"/>
</dbReference>
<keyword evidence="3 9" id="KW-0547">Nucleotide-binding</keyword>
<comment type="similarity">
    <text evidence="9">Belongs to the class-I aminoacyl-tRNA synthetase family.</text>
</comment>
<comment type="catalytic activity">
    <reaction evidence="8">
        <text>tRNA(Tyr) + L-tyrosine + ATP = L-tyrosyl-tRNA(Tyr) + AMP + diphosphate + H(+)</text>
        <dbReference type="Rhea" id="RHEA:10220"/>
        <dbReference type="Rhea" id="RHEA-COMP:9706"/>
        <dbReference type="Rhea" id="RHEA-COMP:9707"/>
        <dbReference type="ChEBI" id="CHEBI:15378"/>
        <dbReference type="ChEBI" id="CHEBI:30616"/>
        <dbReference type="ChEBI" id="CHEBI:33019"/>
        <dbReference type="ChEBI" id="CHEBI:58315"/>
        <dbReference type="ChEBI" id="CHEBI:78442"/>
        <dbReference type="ChEBI" id="CHEBI:78536"/>
        <dbReference type="ChEBI" id="CHEBI:456215"/>
        <dbReference type="EC" id="6.1.1.1"/>
    </reaction>
</comment>
<dbReference type="PANTHER" id="PTHR46264:SF4">
    <property type="entry name" value="TYROSINE--TRNA LIGASE, CYTOPLASMIC"/>
    <property type="match status" value="1"/>
</dbReference>
<keyword evidence="5 9" id="KW-0648">Protein biosynthesis</keyword>
<accession>A0RXI3</accession>
<dbReference type="InterPro" id="IPR050489">
    <property type="entry name" value="Tyr-tRNA_synthase"/>
</dbReference>
<protein>
    <recommendedName>
        <fullName evidence="1">tyrosine--tRNA ligase</fullName>
        <ecNumber evidence="1">6.1.1.1</ecNumber>
    </recommendedName>
    <alternativeName>
        <fullName evidence="7">Tyrosyl-tRNA synthetase</fullName>
    </alternativeName>
</protein>
<reference evidence="11 12" key="1">
    <citation type="journal article" date="2006" name="Proc. Natl. Acad. Sci. U.S.A.">
        <title>Genomic analysis of the uncultivated marine crenarchaeote Cenarchaeum symbiosum.</title>
        <authorList>
            <person name="Hallam S.J."/>
            <person name="Konstantinidis K.T."/>
            <person name="Putnam N."/>
            <person name="Schleper C."/>
            <person name="Watanabe Y."/>
            <person name="Sugahara J."/>
            <person name="Preston C."/>
            <person name="de la Torre J."/>
            <person name="Richardson P.M."/>
            <person name="DeLong E.F."/>
        </authorList>
    </citation>
    <scope>NUCLEOTIDE SEQUENCE [LARGE SCALE GENOMIC DNA]</scope>
    <source>
        <strain evidence="12">A</strain>
    </source>
</reference>
<keyword evidence="2 9" id="KW-0436">Ligase</keyword>
<evidence type="ECO:0000256" key="4">
    <source>
        <dbReference type="ARBA" id="ARBA00022840"/>
    </source>
</evidence>
<evidence type="ECO:0000313" key="12">
    <source>
        <dbReference type="Proteomes" id="UP000000758"/>
    </source>
</evidence>
<evidence type="ECO:0000256" key="2">
    <source>
        <dbReference type="ARBA" id="ARBA00022598"/>
    </source>
</evidence>
<evidence type="ECO:0000256" key="8">
    <source>
        <dbReference type="ARBA" id="ARBA00048248"/>
    </source>
</evidence>
<evidence type="ECO:0000313" key="11">
    <source>
        <dbReference type="EMBL" id="ABK78050.1"/>
    </source>
</evidence>
<evidence type="ECO:0000256" key="5">
    <source>
        <dbReference type="ARBA" id="ARBA00022917"/>
    </source>
</evidence>
<dbReference type="GO" id="GO:0005524">
    <property type="term" value="F:ATP binding"/>
    <property type="evidence" value="ECO:0007669"/>
    <property type="project" value="UniProtKB-KW"/>
</dbReference>
<name>A0RXI3_CENSY</name>
<keyword evidence="4 9" id="KW-0067">ATP-binding</keyword>
<feature type="region of interest" description="Disordered" evidence="10">
    <location>
        <begin position="216"/>
        <end position="238"/>
    </location>
</feature>
<evidence type="ECO:0000256" key="9">
    <source>
        <dbReference type="RuleBase" id="RU363036"/>
    </source>
</evidence>
<evidence type="ECO:0000256" key="3">
    <source>
        <dbReference type="ARBA" id="ARBA00022741"/>
    </source>
</evidence>
<dbReference type="Gene3D" id="3.40.50.620">
    <property type="entry name" value="HUPs"/>
    <property type="match status" value="2"/>
</dbReference>
<dbReference type="GO" id="GO:0004831">
    <property type="term" value="F:tyrosine-tRNA ligase activity"/>
    <property type="evidence" value="ECO:0007669"/>
    <property type="project" value="UniProtKB-EC"/>
</dbReference>
<keyword evidence="6 9" id="KW-0030">Aminoacyl-tRNA synthetase</keyword>
<dbReference type="PATRIC" id="fig|414004.10.peg.1311"/>
<dbReference type="EnsemblBacteria" id="ABK78050">
    <property type="protein sequence ID" value="ABK78050"/>
    <property type="gene ID" value="CENSYa_1428"/>
</dbReference>
<dbReference type="GO" id="GO:0005737">
    <property type="term" value="C:cytoplasm"/>
    <property type="evidence" value="ECO:0007669"/>
    <property type="project" value="TreeGrafter"/>
</dbReference>
<dbReference type="SUPFAM" id="SSF52374">
    <property type="entry name" value="Nucleotidylyl transferase"/>
    <property type="match status" value="1"/>
</dbReference>
<organism evidence="11 12">
    <name type="scientific">Cenarchaeum symbiosum (strain A)</name>
    <dbReference type="NCBI Taxonomy" id="414004"/>
    <lineage>
        <taxon>Archaea</taxon>
        <taxon>Nitrososphaerota</taxon>
        <taxon>Candidatus Cenarchaeales</taxon>
        <taxon>Candidatus Cenarchaeaceae</taxon>
        <taxon>Candidatus Cenarchaeum</taxon>
    </lineage>
</organism>
<dbReference type="InterPro" id="IPR023617">
    <property type="entry name" value="Tyr-tRNA-ligase_arc/euk-type"/>
</dbReference>
<dbReference type="AlphaFoldDB" id="A0RXI3"/>
<dbReference type="HOGENOM" id="CLU_035267_1_1_2"/>
<dbReference type="Proteomes" id="UP000000758">
    <property type="component" value="Chromosome"/>
</dbReference>
<dbReference type="InterPro" id="IPR014729">
    <property type="entry name" value="Rossmann-like_a/b/a_fold"/>
</dbReference>
<gene>
    <name evidence="11" type="ordered locus">CENSYa_1428</name>
</gene>
<proteinExistence type="inferred from homology"/>
<dbReference type="Pfam" id="PF00579">
    <property type="entry name" value="tRNA-synt_1b"/>
    <property type="match status" value="1"/>
</dbReference>
<evidence type="ECO:0000256" key="7">
    <source>
        <dbReference type="ARBA" id="ARBA00033323"/>
    </source>
</evidence>
<dbReference type="InterPro" id="IPR002305">
    <property type="entry name" value="aa-tRNA-synth_Ic"/>
</dbReference>
<evidence type="ECO:0000256" key="1">
    <source>
        <dbReference type="ARBA" id="ARBA00013160"/>
    </source>
</evidence>
<dbReference type="NCBIfam" id="NF006330">
    <property type="entry name" value="PRK08560.1"/>
    <property type="match status" value="1"/>
</dbReference>
<dbReference type="PANTHER" id="PTHR46264">
    <property type="entry name" value="TYROSINE-TRNA LIGASE"/>
    <property type="match status" value="1"/>
</dbReference>
<evidence type="ECO:0000256" key="6">
    <source>
        <dbReference type="ARBA" id="ARBA00023146"/>
    </source>
</evidence>
<evidence type="ECO:0000256" key="10">
    <source>
        <dbReference type="SAM" id="MobiDB-lite"/>
    </source>
</evidence>
<sequence>MDTWGRMELVGRPPTEEIVTEDEMHELLGSEAHPRHYIGLEISGFLHLGSLVSTGYKVNDLAKAGVDCTIFLADWHTMINDKLGGDMDRIARVADYYRRAFGAVCPTAEIITGTDLYDEHPEYWTELVRFTMHMPLARTMRALTIMGRSEDAEKLDLGKLIYPAMQAVDIHFLDVDIAHAGMDQRRIHMLVREIYPKMGWKVPVALHQRLLPGLSRPADSSAPAKMSKSDPGSGIFMHDTSDEVRSKIRKAWCEEKNTKNNPLLEIARQIIFHENKTMEVERPEKFGGNASYAGYAELEAAFGSGDLHPSDLKSSVARYVVPLVEGLADKASPGEEIRGIMGSRG</sequence>
<dbReference type="PIRSF" id="PIRSF006588">
    <property type="entry name" value="TyrRS_arch_euk"/>
    <property type="match status" value="1"/>
</dbReference>